<evidence type="ECO:0000256" key="1">
    <source>
        <dbReference type="ARBA" id="ARBA00009884"/>
    </source>
</evidence>
<dbReference type="Pfam" id="PF00995">
    <property type="entry name" value="Sec1"/>
    <property type="match status" value="1"/>
</dbReference>
<dbReference type="FunFam" id="3.40.50.2060:FF:000001">
    <property type="entry name" value="syntaxin-binding protein 1 isoform X2"/>
    <property type="match status" value="1"/>
</dbReference>
<dbReference type="InterPro" id="IPR001619">
    <property type="entry name" value="Sec1-like"/>
</dbReference>
<dbReference type="GO" id="GO:0016192">
    <property type="term" value="P:vesicle-mediated transport"/>
    <property type="evidence" value="ECO:0007669"/>
    <property type="project" value="InterPro"/>
</dbReference>
<sequence length="240" mass="27032">MALKQAVAKKIMDEVIAPLKMAKDWKVLVLDHLATRIISSCCKMHEIMNSGITLVEDISKRREVLPIEAIYLITPTEQSINLLMQDFQGSQNQYKYAHVFFTEACPDELFNRLCHSNSAVFLKTLKEINIAFLPVESRVFSLDSPISFQYFFNPTARQQGSNPQLERIAEQIATLCATLGEYPLIRFRSNLMEASSAELRRQRHGVSQERTSNAGGSQKDAVLRGDATRTGGSRQQFTTG</sequence>
<dbReference type="Gene3D" id="3.40.50.1910">
    <property type="match status" value="1"/>
</dbReference>
<dbReference type="InterPro" id="IPR036045">
    <property type="entry name" value="Sec1-like_sf"/>
</dbReference>
<evidence type="ECO:0000313" key="6">
    <source>
        <dbReference type="Proteomes" id="UP001497525"/>
    </source>
</evidence>
<dbReference type="SUPFAM" id="SSF56815">
    <property type="entry name" value="Sec1/munc18-like (SM) proteins"/>
    <property type="match status" value="1"/>
</dbReference>
<dbReference type="InterPro" id="IPR043154">
    <property type="entry name" value="Sec-1-like_dom1"/>
</dbReference>
<feature type="compositionally biased region" description="Polar residues" evidence="4">
    <location>
        <begin position="230"/>
        <end position="240"/>
    </location>
</feature>
<dbReference type="PANTHER" id="PTHR11679">
    <property type="entry name" value="VESICLE PROTEIN SORTING-ASSOCIATED"/>
    <property type="match status" value="1"/>
</dbReference>
<evidence type="ECO:0008006" key="7">
    <source>
        <dbReference type="Google" id="ProtNLM"/>
    </source>
</evidence>
<dbReference type="InterPro" id="IPR027482">
    <property type="entry name" value="Sec1-like_dom2"/>
</dbReference>
<evidence type="ECO:0000256" key="3">
    <source>
        <dbReference type="ARBA" id="ARBA00022927"/>
    </source>
</evidence>
<evidence type="ECO:0000256" key="2">
    <source>
        <dbReference type="ARBA" id="ARBA00022448"/>
    </source>
</evidence>
<reference evidence="5" key="1">
    <citation type="submission" date="2024-06" db="EMBL/GenBank/DDBJ databases">
        <authorList>
            <person name="Liu X."/>
            <person name="Lenzi L."/>
            <person name="Haldenby T S."/>
            <person name="Uol C."/>
        </authorList>
    </citation>
    <scope>NUCLEOTIDE SEQUENCE</scope>
</reference>
<evidence type="ECO:0000256" key="4">
    <source>
        <dbReference type="SAM" id="MobiDB-lite"/>
    </source>
</evidence>
<proteinExistence type="inferred from homology"/>
<accession>A0AAV2TYT9</accession>
<organism evidence="5 6">
    <name type="scientific">Calicophoron daubneyi</name>
    <name type="common">Rumen fluke</name>
    <name type="synonym">Paramphistomum daubneyi</name>
    <dbReference type="NCBI Taxonomy" id="300641"/>
    <lineage>
        <taxon>Eukaryota</taxon>
        <taxon>Metazoa</taxon>
        <taxon>Spiralia</taxon>
        <taxon>Lophotrochozoa</taxon>
        <taxon>Platyhelminthes</taxon>
        <taxon>Trematoda</taxon>
        <taxon>Digenea</taxon>
        <taxon>Plagiorchiida</taxon>
        <taxon>Pronocephalata</taxon>
        <taxon>Paramphistomoidea</taxon>
        <taxon>Paramphistomidae</taxon>
        <taxon>Calicophoron</taxon>
    </lineage>
</organism>
<dbReference type="Gene3D" id="3.40.50.2060">
    <property type="match status" value="1"/>
</dbReference>
<keyword evidence="2" id="KW-0813">Transport</keyword>
<comment type="caution">
    <text evidence="5">The sequence shown here is derived from an EMBL/GenBank/DDBJ whole genome shotgun (WGS) entry which is preliminary data.</text>
</comment>
<comment type="similarity">
    <text evidence="1">Belongs to the STXBP/unc-18/SEC1 family.</text>
</comment>
<name>A0AAV2TYT9_CALDB</name>
<dbReference type="EMBL" id="CAXLJL010000867">
    <property type="protein sequence ID" value="CAL5141441.1"/>
    <property type="molecule type" value="Genomic_DNA"/>
</dbReference>
<dbReference type="AlphaFoldDB" id="A0AAV2TYT9"/>
<keyword evidence="3" id="KW-0653">Protein transport</keyword>
<evidence type="ECO:0000313" key="5">
    <source>
        <dbReference type="EMBL" id="CAL5141441.1"/>
    </source>
</evidence>
<feature type="region of interest" description="Disordered" evidence="4">
    <location>
        <begin position="199"/>
        <end position="240"/>
    </location>
</feature>
<gene>
    <name evidence="5" type="ORF">CDAUBV1_LOCUS16682</name>
</gene>
<protein>
    <recommendedName>
        <fullName evidence="7">Syntaxin-binding protein 1</fullName>
    </recommendedName>
</protein>
<dbReference type="GO" id="GO:0015031">
    <property type="term" value="P:protein transport"/>
    <property type="evidence" value="ECO:0007669"/>
    <property type="project" value="UniProtKB-KW"/>
</dbReference>
<dbReference type="Proteomes" id="UP001497525">
    <property type="component" value="Unassembled WGS sequence"/>
</dbReference>